<evidence type="ECO:0000313" key="2">
    <source>
        <dbReference type="Proteomes" id="UP000694621"/>
    </source>
</evidence>
<dbReference type="AlphaFoldDB" id="A0A8B9HR83"/>
<name>A0A8B9HR83_ASTMX</name>
<protein>
    <submittedName>
        <fullName evidence="1">Uncharacterized protein</fullName>
    </submittedName>
</protein>
<accession>A0A8B9HR83</accession>
<sequence>MECVLLYRRQEVALKLPITSHHFSPITGKPCRYWSDLGDGLSRLPSVQTTCSGSSGCTVVCTLVRLGGQAQETSPLKPTITIIITITTTPSLIRSAAGEHCLSAKTQRNRN</sequence>
<proteinExistence type="predicted"/>
<evidence type="ECO:0000313" key="1">
    <source>
        <dbReference type="Ensembl" id="ENSAMXP00005013657.1"/>
    </source>
</evidence>
<organism evidence="1 2">
    <name type="scientific">Astyanax mexicanus</name>
    <name type="common">Blind cave fish</name>
    <name type="synonym">Astyanax fasciatus mexicanus</name>
    <dbReference type="NCBI Taxonomy" id="7994"/>
    <lineage>
        <taxon>Eukaryota</taxon>
        <taxon>Metazoa</taxon>
        <taxon>Chordata</taxon>
        <taxon>Craniata</taxon>
        <taxon>Vertebrata</taxon>
        <taxon>Euteleostomi</taxon>
        <taxon>Actinopterygii</taxon>
        <taxon>Neopterygii</taxon>
        <taxon>Teleostei</taxon>
        <taxon>Ostariophysi</taxon>
        <taxon>Characiformes</taxon>
        <taxon>Characoidei</taxon>
        <taxon>Acestrorhamphidae</taxon>
        <taxon>Acestrorhamphinae</taxon>
        <taxon>Astyanax</taxon>
    </lineage>
</organism>
<dbReference type="Proteomes" id="UP000694621">
    <property type="component" value="Unplaced"/>
</dbReference>
<reference evidence="1" key="1">
    <citation type="submission" date="2025-08" db="UniProtKB">
        <authorList>
            <consortium name="Ensembl"/>
        </authorList>
    </citation>
    <scope>IDENTIFICATION</scope>
</reference>
<dbReference type="Ensembl" id="ENSAMXT00005015131.1">
    <property type="protein sequence ID" value="ENSAMXP00005013657.1"/>
    <property type="gene ID" value="ENSAMXG00005007345.1"/>
</dbReference>